<accession>A0A2C9CZN2</accession>
<proteinExistence type="predicted"/>
<organism evidence="1 2">
    <name type="scientific">Yersinia phage fHe-Yen9-03</name>
    <dbReference type="NCBI Taxonomy" id="2052743"/>
    <lineage>
        <taxon>Viruses</taxon>
        <taxon>Duplodnaviria</taxon>
        <taxon>Heunggongvirae</taxon>
        <taxon>Uroviricota</taxon>
        <taxon>Caudoviricetes</taxon>
        <taxon>Eneladusvirus</taxon>
        <taxon>Eneladusvirus Yen904</taxon>
    </lineage>
</organism>
<dbReference type="Proteomes" id="UP000241364">
    <property type="component" value="Chromosome i"/>
</dbReference>
<gene>
    <name evidence="1" type="primary">g505</name>
</gene>
<evidence type="ECO:0000313" key="2">
    <source>
        <dbReference type="Proteomes" id="UP000241364"/>
    </source>
</evidence>
<name>A0A2C9CZN2_9CAUD</name>
<sequence length="79" mass="9375">MNNDNEITIKLKKFDGTESSCDTLYSNSLYDDSFKVRTIYDDIVNVNFGWEQGRGNNYRFYVNDTKYYLPDEITHIEVK</sequence>
<dbReference type="EMBL" id="LT960552">
    <property type="protein sequence ID" value="SOK59313.1"/>
    <property type="molecule type" value="Genomic_DNA"/>
</dbReference>
<protein>
    <submittedName>
        <fullName evidence="1">Phage protein</fullName>
    </submittedName>
</protein>
<evidence type="ECO:0000313" key="1">
    <source>
        <dbReference type="EMBL" id="SOK59313.1"/>
    </source>
</evidence>
<reference evidence="2" key="1">
    <citation type="submission" date="2017-10" db="EMBL/GenBank/DDBJ databases">
        <authorList>
            <person name="Skurnik M."/>
        </authorList>
    </citation>
    <scope>NUCLEOTIDE SEQUENCE [LARGE SCALE GENOMIC DNA]</scope>
    <source>
        <strain evidence="2">fHe-Yen9-03</strain>
    </source>
</reference>